<reference evidence="3 4" key="1">
    <citation type="submission" date="2019-05" db="EMBL/GenBank/DDBJ databases">
        <title>Emergence of the Ug99 lineage of the wheat stem rust pathogen through somatic hybridization.</title>
        <authorList>
            <person name="Li F."/>
            <person name="Upadhyaya N.M."/>
            <person name="Sperschneider J."/>
            <person name="Matny O."/>
            <person name="Nguyen-Phuc H."/>
            <person name="Mago R."/>
            <person name="Raley C."/>
            <person name="Miller M.E."/>
            <person name="Silverstein K.A.T."/>
            <person name="Henningsen E."/>
            <person name="Hirsch C.D."/>
            <person name="Visser B."/>
            <person name="Pretorius Z.A."/>
            <person name="Steffenson B.J."/>
            <person name="Schwessinger B."/>
            <person name="Dodds P.N."/>
            <person name="Figueroa M."/>
        </authorList>
    </citation>
    <scope>NUCLEOTIDE SEQUENCE [LARGE SCALE GENOMIC DNA]</scope>
    <source>
        <strain evidence="3 4">Ug99</strain>
    </source>
</reference>
<evidence type="ECO:0000313" key="3">
    <source>
        <dbReference type="EMBL" id="KAA1126439.1"/>
    </source>
</evidence>
<sequence>MSIRSFLFLIWVVISGLSATVKAPPPLSEPIEEGAVNSLHEQEENPPKRVRYDYSDLPFHYSLSSDTPLFEWDPQDSLPVTLDHYSYNDDHDLDSTMLFEELRNFEAILPNSPVEAEANSGERAVISQAGVVVYS</sequence>
<protein>
    <submittedName>
        <fullName evidence="3">Uncharacterized protein</fullName>
    </submittedName>
</protein>
<proteinExistence type="predicted"/>
<dbReference type="Proteomes" id="UP000325313">
    <property type="component" value="Unassembled WGS sequence"/>
</dbReference>
<gene>
    <name evidence="3" type="ORF">PGTUg99_013658</name>
</gene>
<evidence type="ECO:0000313" key="4">
    <source>
        <dbReference type="Proteomes" id="UP000325313"/>
    </source>
</evidence>
<feature type="chain" id="PRO_5022941905" evidence="2">
    <location>
        <begin position="24"/>
        <end position="135"/>
    </location>
</feature>
<comment type="caution">
    <text evidence="3">The sequence shown here is derived from an EMBL/GenBank/DDBJ whole genome shotgun (WGS) entry which is preliminary data.</text>
</comment>
<accession>A0A5B0RLZ7</accession>
<feature type="region of interest" description="Disordered" evidence="1">
    <location>
        <begin position="29"/>
        <end position="48"/>
    </location>
</feature>
<feature type="signal peptide" evidence="2">
    <location>
        <begin position="1"/>
        <end position="23"/>
    </location>
</feature>
<keyword evidence="2" id="KW-0732">Signal</keyword>
<evidence type="ECO:0000256" key="2">
    <source>
        <dbReference type="SAM" id="SignalP"/>
    </source>
</evidence>
<dbReference type="EMBL" id="VDEP01000171">
    <property type="protein sequence ID" value="KAA1126439.1"/>
    <property type="molecule type" value="Genomic_DNA"/>
</dbReference>
<name>A0A5B0RLZ7_PUCGR</name>
<dbReference type="AlphaFoldDB" id="A0A5B0RLZ7"/>
<organism evidence="3 4">
    <name type="scientific">Puccinia graminis f. sp. tritici</name>
    <dbReference type="NCBI Taxonomy" id="56615"/>
    <lineage>
        <taxon>Eukaryota</taxon>
        <taxon>Fungi</taxon>
        <taxon>Dikarya</taxon>
        <taxon>Basidiomycota</taxon>
        <taxon>Pucciniomycotina</taxon>
        <taxon>Pucciniomycetes</taxon>
        <taxon>Pucciniales</taxon>
        <taxon>Pucciniaceae</taxon>
        <taxon>Puccinia</taxon>
    </lineage>
</organism>
<evidence type="ECO:0000256" key="1">
    <source>
        <dbReference type="SAM" id="MobiDB-lite"/>
    </source>
</evidence>